<name>A0A9N9D2J5_9GLOM</name>
<gene>
    <name evidence="2" type="ORF">RFULGI_LOCUS7353</name>
</gene>
<proteinExistence type="predicted"/>
<reference evidence="2" key="1">
    <citation type="submission" date="2021-06" db="EMBL/GenBank/DDBJ databases">
        <authorList>
            <person name="Kallberg Y."/>
            <person name="Tangrot J."/>
            <person name="Rosling A."/>
        </authorList>
    </citation>
    <scope>NUCLEOTIDE SEQUENCE</scope>
    <source>
        <strain evidence="2">IN212</strain>
    </source>
</reference>
<protein>
    <submittedName>
        <fullName evidence="2">7512_t:CDS:1</fullName>
    </submittedName>
</protein>
<keyword evidence="3" id="KW-1185">Reference proteome</keyword>
<dbReference type="OrthoDB" id="2442389at2759"/>
<dbReference type="EMBL" id="CAJVPZ010010569">
    <property type="protein sequence ID" value="CAG8620894.1"/>
    <property type="molecule type" value="Genomic_DNA"/>
</dbReference>
<dbReference type="AlphaFoldDB" id="A0A9N9D2J5"/>
<feature type="non-terminal residue" evidence="2">
    <location>
        <position position="80"/>
    </location>
</feature>
<keyword evidence="1" id="KW-0175">Coiled coil</keyword>
<evidence type="ECO:0000313" key="2">
    <source>
        <dbReference type="EMBL" id="CAG8620894.1"/>
    </source>
</evidence>
<sequence length="80" mass="9338">MPFNSYCIPTQFGLLQFQTNQYSSNALPTMADLLKEIDEKKKTNNFYQNLLNEFELQQISVRHLSKLSDEEFKQCGVNTI</sequence>
<evidence type="ECO:0000313" key="3">
    <source>
        <dbReference type="Proteomes" id="UP000789396"/>
    </source>
</evidence>
<evidence type="ECO:0000256" key="1">
    <source>
        <dbReference type="SAM" id="Coils"/>
    </source>
</evidence>
<feature type="coiled-coil region" evidence="1">
    <location>
        <begin position="30"/>
        <end position="57"/>
    </location>
</feature>
<accession>A0A9N9D2J5</accession>
<comment type="caution">
    <text evidence="2">The sequence shown here is derived from an EMBL/GenBank/DDBJ whole genome shotgun (WGS) entry which is preliminary data.</text>
</comment>
<dbReference type="Proteomes" id="UP000789396">
    <property type="component" value="Unassembled WGS sequence"/>
</dbReference>
<organism evidence="2 3">
    <name type="scientific">Racocetra fulgida</name>
    <dbReference type="NCBI Taxonomy" id="60492"/>
    <lineage>
        <taxon>Eukaryota</taxon>
        <taxon>Fungi</taxon>
        <taxon>Fungi incertae sedis</taxon>
        <taxon>Mucoromycota</taxon>
        <taxon>Glomeromycotina</taxon>
        <taxon>Glomeromycetes</taxon>
        <taxon>Diversisporales</taxon>
        <taxon>Gigasporaceae</taxon>
        <taxon>Racocetra</taxon>
    </lineage>
</organism>